<dbReference type="SFLD" id="SFLDG00180">
    <property type="entry name" value="muconate_cycloisomerase"/>
    <property type="match status" value="2"/>
</dbReference>
<comment type="similarity">
    <text evidence="1 7">Belongs to the mandelate racemase/muconate lactonizing enzyme family.</text>
</comment>
<keyword evidence="3 6" id="KW-0460">Magnesium</keyword>
<dbReference type="InterPro" id="IPR013341">
    <property type="entry name" value="Mandelate_racemase_N_dom"/>
</dbReference>
<dbReference type="CDD" id="cd03319">
    <property type="entry name" value="L-Ala-DL-Glu_epimerase"/>
    <property type="match status" value="1"/>
</dbReference>
<dbReference type="SMART" id="SM00922">
    <property type="entry name" value="MR_MLE"/>
    <property type="match status" value="1"/>
</dbReference>
<dbReference type="InterPro" id="IPR029065">
    <property type="entry name" value="Enolase_C-like"/>
</dbReference>
<dbReference type="Proteomes" id="UP000237819">
    <property type="component" value="Unassembled WGS sequence"/>
</dbReference>
<proteinExistence type="inferred from homology"/>
<evidence type="ECO:0000256" key="7">
    <source>
        <dbReference type="RuleBase" id="RU366006"/>
    </source>
</evidence>
<feature type="active site" description="Proton acceptor; specific for (R)-substrate epimerization" evidence="5">
    <location>
        <position position="154"/>
    </location>
</feature>
<comment type="cofactor">
    <cofactor evidence="6 7">
        <name>Mg(2+)</name>
        <dbReference type="ChEBI" id="CHEBI:18420"/>
    </cofactor>
    <text evidence="6 7">Binds 1 Mg(2+) ion per subunit.</text>
</comment>
<evidence type="ECO:0000256" key="3">
    <source>
        <dbReference type="ARBA" id="ARBA00022842"/>
    </source>
</evidence>
<evidence type="ECO:0000256" key="1">
    <source>
        <dbReference type="ARBA" id="ARBA00008031"/>
    </source>
</evidence>
<dbReference type="SFLD" id="SFLDF00010">
    <property type="entry name" value="dipeptide_epimerase"/>
    <property type="match status" value="1"/>
</dbReference>
<evidence type="ECO:0000256" key="5">
    <source>
        <dbReference type="PIRSR" id="PIRSR634603-1"/>
    </source>
</evidence>
<dbReference type="RefSeq" id="WP_105337226.1">
    <property type="nucleotide sequence ID" value="NZ_PUHZ01000020.1"/>
</dbReference>
<dbReference type="Pfam" id="PF02746">
    <property type="entry name" value="MR_MLE_N"/>
    <property type="match status" value="1"/>
</dbReference>
<feature type="binding site" evidence="6">
    <location>
        <position position="230"/>
    </location>
    <ligand>
        <name>Mg(2+)</name>
        <dbReference type="ChEBI" id="CHEBI:18420"/>
    </ligand>
</feature>
<accession>A0A2S8GII3</accession>
<evidence type="ECO:0000256" key="4">
    <source>
        <dbReference type="ARBA" id="ARBA00023235"/>
    </source>
</evidence>
<dbReference type="SUPFAM" id="SSF51604">
    <property type="entry name" value="Enolase C-terminal domain-like"/>
    <property type="match status" value="1"/>
</dbReference>
<dbReference type="InterPro" id="IPR029017">
    <property type="entry name" value="Enolase-like_N"/>
</dbReference>
<feature type="binding site" evidence="6">
    <location>
        <position position="178"/>
    </location>
    <ligand>
        <name>Mg(2+)</name>
        <dbReference type="ChEBI" id="CHEBI:18420"/>
    </ligand>
</feature>
<dbReference type="SFLD" id="SFLDS00001">
    <property type="entry name" value="Enolase"/>
    <property type="match status" value="2"/>
</dbReference>
<dbReference type="EMBL" id="PUHZ01000020">
    <property type="protein sequence ID" value="PQO44257.1"/>
    <property type="molecule type" value="Genomic_DNA"/>
</dbReference>
<organism evidence="9 10">
    <name type="scientific">Blastopirellula marina</name>
    <dbReference type="NCBI Taxonomy" id="124"/>
    <lineage>
        <taxon>Bacteria</taxon>
        <taxon>Pseudomonadati</taxon>
        <taxon>Planctomycetota</taxon>
        <taxon>Planctomycetia</taxon>
        <taxon>Pirellulales</taxon>
        <taxon>Pirellulaceae</taxon>
        <taxon>Blastopirellula</taxon>
    </lineage>
</organism>
<dbReference type="Gene3D" id="3.20.20.120">
    <property type="entry name" value="Enolase-like C-terminal domain"/>
    <property type="match status" value="1"/>
</dbReference>
<evidence type="ECO:0000256" key="6">
    <source>
        <dbReference type="PIRSR" id="PIRSR634603-3"/>
    </source>
</evidence>
<evidence type="ECO:0000313" key="10">
    <source>
        <dbReference type="Proteomes" id="UP000237819"/>
    </source>
</evidence>
<feature type="binding site" evidence="6">
    <location>
        <position position="204"/>
    </location>
    <ligand>
        <name>Mg(2+)</name>
        <dbReference type="ChEBI" id="CHEBI:18420"/>
    </ligand>
</feature>
<dbReference type="GO" id="GO:0016855">
    <property type="term" value="F:racemase and epimerase activity, acting on amino acids and derivatives"/>
    <property type="evidence" value="ECO:0007669"/>
    <property type="project" value="UniProtKB-UniRule"/>
</dbReference>
<comment type="caution">
    <text evidence="9">The sequence shown here is derived from an EMBL/GenBank/DDBJ whole genome shotgun (WGS) entry which is preliminary data.</text>
</comment>
<evidence type="ECO:0000259" key="8">
    <source>
        <dbReference type="SMART" id="SM00922"/>
    </source>
</evidence>
<feature type="active site" description="Proton acceptor; specific for (S)-substrate epimerization" evidence="5">
    <location>
        <position position="252"/>
    </location>
</feature>
<dbReference type="InterPro" id="IPR034603">
    <property type="entry name" value="Dipeptide_epimerase"/>
</dbReference>
<dbReference type="OrthoDB" id="9775391at2"/>
<dbReference type="GO" id="GO:0046872">
    <property type="term" value="F:metal ion binding"/>
    <property type="evidence" value="ECO:0007669"/>
    <property type="project" value="UniProtKB-KW"/>
</dbReference>
<dbReference type="Gene3D" id="3.30.390.10">
    <property type="entry name" value="Enolase-like, N-terminal domain"/>
    <property type="match status" value="1"/>
</dbReference>
<evidence type="ECO:0000256" key="2">
    <source>
        <dbReference type="ARBA" id="ARBA00022723"/>
    </source>
</evidence>
<protein>
    <recommendedName>
        <fullName evidence="7">Dipeptide epimerase</fullName>
        <ecNumber evidence="7">5.1.1.-</ecNumber>
    </recommendedName>
</protein>
<feature type="domain" description="Mandelate racemase/muconate lactonizing enzyme C-terminal" evidence="8">
    <location>
        <begin position="135"/>
        <end position="226"/>
    </location>
</feature>
<keyword evidence="4 7" id="KW-0413">Isomerase</keyword>
<gene>
    <name evidence="9" type="ORF">C5Y93_20045</name>
</gene>
<dbReference type="InterPro" id="IPR036849">
    <property type="entry name" value="Enolase-like_C_sf"/>
</dbReference>
<sequence length="346" mass="37550">MKMTLHRLQLPLQHEFTISRGSINFQNSLVVELEEDGVSGFGEVTENSFYGHTIEALSDALNGAPELLTAYQNGKPEDVWPIAKSCLKNMFALSAIDMAAHDLAARKAGKPLYEHWGLAWQDVPNSSYTIGIDTIETMVAKLNERPGWSVYKIKLGAKDDLAIVRALREQTDATFRVDANCGWTAEQTIEYSEILADLGVEFIEQPLPLDATASDRREVFKHSALPIIADENCQVEEDVARCEGFFHGINVKLCKCGGLTAGLRMLRMARRIGLRTMVGCMIESSIGISAAAHLAPLLDYADLDGAVLLKTDPAAGVVIDQGRIILNGEPGGGARLNSADYAGASS</sequence>
<dbReference type="AlphaFoldDB" id="A0A2S8GII3"/>
<dbReference type="PANTHER" id="PTHR48080:SF3">
    <property type="entry name" value="ENOLASE SUPERFAMILY MEMBER DDB_G0284701"/>
    <property type="match status" value="1"/>
</dbReference>
<dbReference type="InterPro" id="IPR034593">
    <property type="entry name" value="DgoD-like"/>
</dbReference>
<name>A0A2S8GII3_9BACT</name>
<dbReference type="Pfam" id="PF13378">
    <property type="entry name" value="MR_MLE_C"/>
    <property type="match status" value="1"/>
</dbReference>
<dbReference type="SUPFAM" id="SSF54826">
    <property type="entry name" value="Enolase N-terminal domain-like"/>
    <property type="match status" value="1"/>
</dbReference>
<reference evidence="9 10" key="1">
    <citation type="submission" date="2018-02" db="EMBL/GenBank/DDBJ databases">
        <title>Comparative genomes isolates from brazilian mangrove.</title>
        <authorList>
            <person name="Araujo J.E."/>
            <person name="Taketani R.G."/>
            <person name="Silva M.C.P."/>
            <person name="Loureco M.V."/>
            <person name="Andreote F.D."/>
        </authorList>
    </citation>
    <scope>NUCLEOTIDE SEQUENCE [LARGE SCALE GENOMIC DNA]</scope>
    <source>
        <strain evidence="9 10">Nap-Phe MGV</strain>
    </source>
</reference>
<dbReference type="InterPro" id="IPR013342">
    <property type="entry name" value="Mandelate_racemase_C"/>
</dbReference>
<dbReference type="PANTHER" id="PTHR48080">
    <property type="entry name" value="D-GALACTONATE DEHYDRATASE-RELATED"/>
    <property type="match status" value="1"/>
</dbReference>
<dbReference type="SFLD" id="SFLDF00009">
    <property type="entry name" value="o-succinylbenzoate_synthase"/>
    <property type="match status" value="1"/>
</dbReference>
<keyword evidence="2 6" id="KW-0479">Metal-binding</keyword>
<dbReference type="EC" id="5.1.1.-" evidence="7"/>
<evidence type="ECO:0000313" key="9">
    <source>
        <dbReference type="EMBL" id="PQO44257.1"/>
    </source>
</evidence>